<evidence type="ECO:0000313" key="1">
    <source>
        <dbReference type="EMBL" id="EGG08190.1"/>
    </source>
</evidence>
<reference evidence="2" key="1">
    <citation type="journal article" date="2011" name="Proc. Natl. Acad. Sci. U.S.A.">
        <title>Obligate biotrophy features unraveled by the genomic analysis of rust fungi.</title>
        <authorList>
            <person name="Duplessis S."/>
            <person name="Cuomo C.A."/>
            <person name="Lin Y.-C."/>
            <person name="Aerts A."/>
            <person name="Tisserant E."/>
            <person name="Veneault-Fourrey C."/>
            <person name="Joly D.L."/>
            <person name="Hacquard S."/>
            <person name="Amselem J."/>
            <person name="Cantarel B.L."/>
            <person name="Chiu R."/>
            <person name="Coutinho P.M."/>
            <person name="Feau N."/>
            <person name="Field M."/>
            <person name="Frey P."/>
            <person name="Gelhaye E."/>
            <person name="Goldberg J."/>
            <person name="Grabherr M.G."/>
            <person name="Kodira C.D."/>
            <person name="Kohler A."/>
            <person name="Kuees U."/>
            <person name="Lindquist E.A."/>
            <person name="Lucas S.M."/>
            <person name="Mago R."/>
            <person name="Mauceli E."/>
            <person name="Morin E."/>
            <person name="Murat C."/>
            <person name="Pangilinan J.L."/>
            <person name="Park R."/>
            <person name="Pearson M."/>
            <person name="Quesneville H."/>
            <person name="Rouhier N."/>
            <person name="Sakthikumar S."/>
            <person name="Salamov A.A."/>
            <person name="Schmutz J."/>
            <person name="Selles B."/>
            <person name="Shapiro H."/>
            <person name="Tanguay P."/>
            <person name="Tuskan G.A."/>
            <person name="Henrissat B."/>
            <person name="Van de Peer Y."/>
            <person name="Rouze P."/>
            <person name="Ellis J.G."/>
            <person name="Dodds P.N."/>
            <person name="Schein J.E."/>
            <person name="Zhong S."/>
            <person name="Hamelin R.C."/>
            <person name="Grigoriev I.V."/>
            <person name="Szabo L.J."/>
            <person name="Martin F."/>
        </authorList>
    </citation>
    <scope>NUCLEOTIDE SEQUENCE [LARGE SCALE GENOMIC DNA]</scope>
    <source>
        <strain evidence="2">98AG31 / pathotype 3-4-7</strain>
    </source>
</reference>
<dbReference type="GeneID" id="18931838"/>
<keyword evidence="2" id="KW-1185">Reference proteome</keyword>
<name>F4RGS6_MELLP</name>
<dbReference type="VEuPathDB" id="FungiDB:MELLADRAFT_71490"/>
<dbReference type="HOGENOM" id="CLU_2558753_0_0_1"/>
<accession>F4RGS6</accession>
<sequence>MIETDQPPIPDVNHGDGEEDIKVTVKDDQELELEHGTPTNNLDLMGTDLIENEKKVCLKDTNVQVNDQEGFGRGRPTLEIQC</sequence>
<dbReference type="Proteomes" id="UP000001072">
    <property type="component" value="Unassembled WGS sequence"/>
</dbReference>
<protein>
    <submittedName>
        <fullName evidence="1">Uncharacterized protein</fullName>
    </submittedName>
</protein>
<dbReference type="InParanoid" id="F4RGS6"/>
<gene>
    <name evidence="1" type="ORF">MELLADRAFT_71490</name>
</gene>
<dbReference type="AlphaFoldDB" id="F4RGS6"/>
<dbReference type="RefSeq" id="XP_007408388.1">
    <property type="nucleotide sequence ID" value="XM_007408326.1"/>
</dbReference>
<dbReference type="EMBL" id="GL883101">
    <property type="protein sequence ID" value="EGG08190.1"/>
    <property type="molecule type" value="Genomic_DNA"/>
</dbReference>
<organism evidence="2">
    <name type="scientific">Melampsora larici-populina (strain 98AG31 / pathotype 3-4-7)</name>
    <name type="common">Poplar leaf rust fungus</name>
    <dbReference type="NCBI Taxonomy" id="747676"/>
    <lineage>
        <taxon>Eukaryota</taxon>
        <taxon>Fungi</taxon>
        <taxon>Dikarya</taxon>
        <taxon>Basidiomycota</taxon>
        <taxon>Pucciniomycotina</taxon>
        <taxon>Pucciniomycetes</taxon>
        <taxon>Pucciniales</taxon>
        <taxon>Melampsoraceae</taxon>
        <taxon>Melampsora</taxon>
    </lineage>
</organism>
<evidence type="ECO:0000313" key="2">
    <source>
        <dbReference type="Proteomes" id="UP000001072"/>
    </source>
</evidence>
<proteinExistence type="predicted"/>
<dbReference type="KEGG" id="mlr:MELLADRAFT_71490"/>